<accession>A0A402AZ42</accession>
<reference evidence="2" key="1">
    <citation type="submission" date="2018-12" db="EMBL/GenBank/DDBJ databases">
        <title>Tengunoibacter tsumagoiensis gen. nov., sp. nov., Dictyobacter kobayashii sp. nov., D. alpinus sp. nov., and D. joshuensis sp. nov. and description of Dictyobacteraceae fam. nov. within the order Ktedonobacterales isolated from Tengu-no-mugimeshi.</title>
        <authorList>
            <person name="Wang C.M."/>
            <person name="Zheng Y."/>
            <person name="Sakai Y."/>
            <person name="Toyoda A."/>
            <person name="Minakuchi Y."/>
            <person name="Abe K."/>
            <person name="Yokota A."/>
            <person name="Yabe S."/>
        </authorList>
    </citation>
    <scope>NUCLEOTIDE SEQUENCE [LARGE SCALE GENOMIC DNA]</scope>
    <source>
        <strain evidence="2">Uno11</strain>
    </source>
</reference>
<dbReference type="Proteomes" id="UP000287188">
    <property type="component" value="Unassembled WGS sequence"/>
</dbReference>
<dbReference type="RefSeq" id="WP_126557603.1">
    <property type="nucleotide sequence ID" value="NZ_BIFS01000002.1"/>
</dbReference>
<sequence>MSFSGSLDDKPSPFLTINEAWKVLYDYFLGSAGLLSHFEASQTPNQALIGEVENALAIIKDDWMCRSAFPREQVQILWRIVSQLDEALEHERTHEPELRFWHTLVRSWIDEVFGSSRSFLREAEAMGLLLQHLLGGVSFGESLQKGSIETRFFHDLLMRMKNLEKVWDSKQEISVLACRALFASVYLPWSSERFSKIQRQELAVIKHMVYQQTQESLQEATCEHEHEKQEVLQEQRGLELKDVSALYAEEEAWRVLRQHFIEPGGLLDQIDHGKPIQVHPGNKPQTCQELQAIQKALAEVQSSWEGRHELPKWQIDLMWRIAPRLEELLQHPPVPPLTLHLLHANLFVWFSNALNELNSFYYPEDLIIHDIAMHTMGLRSFTLELRFGTIDVEAFEELIHALKELNECWKGKSVIPRMAAWLLILVPIGNWDATVYTHEQKTQLAKMKRGLYTLIQNCFSE</sequence>
<name>A0A402AZ42_9CHLR</name>
<gene>
    <name evidence="1" type="ORF">KDK_81840</name>
</gene>
<comment type="caution">
    <text evidence="1">The sequence shown here is derived from an EMBL/GenBank/DDBJ whole genome shotgun (WGS) entry which is preliminary data.</text>
</comment>
<protein>
    <submittedName>
        <fullName evidence="1">Uncharacterized protein</fullName>
    </submittedName>
</protein>
<dbReference type="AlphaFoldDB" id="A0A402AZ42"/>
<organism evidence="1 2">
    <name type="scientific">Dictyobacter kobayashii</name>
    <dbReference type="NCBI Taxonomy" id="2014872"/>
    <lineage>
        <taxon>Bacteria</taxon>
        <taxon>Bacillati</taxon>
        <taxon>Chloroflexota</taxon>
        <taxon>Ktedonobacteria</taxon>
        <taxon>Ktedonobacterales</taxon>
        <taxon>Dictyobacteraceae</taxon>
        <taxon>Dictyobacter</taxon>
    </lineage>
</organism>
<dbReference type="EMBL" id="BIFS01000002">
    <property type="protein sequence ID" value="GCE24384.1"/>
    <property type="molecule type" value="Genomic_DNA"/>
</dbReference>
<evidence type="ECO:0000313" key="1">
    <source>
        <dbReference type="EMBL" id="GCE24384.1"/>
    </source>
</evidence>
<proteinExistence type="predicted"/>
<evidence type="ECO:0000313" key="2">
    <source>
        <dbReference type="Proteomes" id="UP000287188"/>
    </source>
</evidence>
<keyword evidence="2" id="KW-1185">Reference proteome</keyword>